<dbReference type="PROSITE" id="PS51720">
    <property type="entry name" value="G_AIG1"/>
    <property type="match status" value="1"/>
</dbReference>
<dbReference type="Pfam" id="PF04548">
    <property type="entry name" value="AIG1"/>
    <property type="match status" value="3"/>
</dbReference>
<sequence>MARMFQDFFASELRIAMFGKNFQDMTTLTNFLMAQTASKPNVSPNMNQCVQGTWNRRKFTVYKTKNKVSIDKIKHEIKQCVASCPPGPNVLLLLIDPIDFSELDSEKLQYTLGCFDKNAFEYSIVVTTKKNPNSSNMFVEKIIQKCNKRHHRIVLDVNACPVKEIQGFMLKAEDLVNCNRGEHLSLTGTPESLQNPKPRAENAQNQLKVQLPEIPVQPQTQTQLSQDEMGSLFLAPPGQFGGSQRRPKFLLNVDEKLRKRLEMNNGLTDDQKVQPIMNKSQNLANLWNSQNNREETKTPLNIVLCGRFEELKTLAANSILGQRYLFLKEKHENHVYGHVVSVVNLPVLCGRSTDEAKKDTYRSITAFSPEGVHAFALVLPVGPSSENDKLELEALQNSCGPHVNALTMILFTVDSEAAAVAVNNYRLYNTEIQTLCRSCGDRYFILNVNGRDQVPGLLKMLKSMRRKSFTKENFPKPPVVTRRASFATPRNTDVQNQPMPHKQPSLELPVSPTGPAASPTSPSYYEFNRTEPQRVVMVEPPTKSLTVKQIRRNSMVEPSLRESMVETPLRHLIVESPLRNSMVEPPLREAMVETPLRLLMVESSLRNSKTEQNVPLNESMEQKEPQPLLMVEHKNTRTKSMDEPSSLESKEPLRIVMVGKTGCGKSATGNTILGEEVFPARISQKSVTQKCTKAGRIVEGRPIEIVDTPGLFDTTLTNVEVQQELVNCISLLAPGPHAFLMVLQIGRFTKEEQETVNMIKDFFGDGSEKFILVLLTRGDELRNTTIETYLGEDTLVKKVIDDCGGRYAVFNNNDPDNRDQVKELIQKIDKMVSKNEGGWYTSEMFKEAEKAIKKETDKIMEEKEPEIIKKEEELELKLIQELRKVQEQRTETQLFGERIHYRALELQESEERHRREQEKRKREQEEREQEEQMRKLEEEMERRRFEIRRDELLKQMQSEETKAAAPELMKMTVAMDEMRKEMEQWEKGRHEWWEKRYEDEERRRLEERERQRQYNEELKKYEREKQQYDEKRLEEETRRRQQEELLLEKHRQELENIKREYEAEARRQAMQSNEFQEKYAANFMEELRKRDVELAKLRDSDKLNNTVRLQYIMKNRALKENFNWVKERHRQEMKDLQKKYKGNGQELQRQRELLQKKHEEEVQVWIRDRVDRAIDNNACTIL</sequence>
<evidence type="ECO:0000259" key="6">
    <source>
        <dbReference type="PROSITE" id="PS51720"/>
    </source>
</evidence>
<dbReference type="InterPro" id="IPR045058">
    <property type="entry name" value="GIMA/IAN/Toc"/>
</dbReference>
<evidence type="ECO:0000256" key="1">
    <source>
        <dbReference type="ARBA" id="ARBA00008535"/>
    </source>
</evidence>
<evidence type="ECO:0000256" key="3">
    <source>
        <dbReference type="ARBA" id="ARBA00023134"/>
    </source>
</evidence>
<dbReference type="EMBL" id="JBBPFD010000003">
    <property type="protein sequence ID" value="KAK7933353.1"/>
    <property type="molecule type" value="Genomic_DNA"/>
</dbReference>
<dbReference type="SUPFAM" id="SSF52540">
    <property type="entry name" value="P-loop containing nucleoside triphosphate hydrolases"/>
    <property type="match status" value="1"/>
</dbReference>
<dbReference type="FunFam" id="3.40.50.300:FF:000366">
    <property type="entry name" value="GTPase, IMAP family member 2"/>
    <property type="match status" value="1"/>
</dbReference>
<dbReference type="Proteomes" id="UP001460270">
    <property type="component" value="Unassembled WGS sequence"/>
</dbReference>
<dbReference type="GO" id="GO:0005525">
    <property type="term" value="F:GTP binding"/>
    <property type="evidence" value="ECO:0007669"/>
    <property type="project" value="UniProtKB-KW"/>
</dbReference>
<protein>
    <recommendedName>
        <fullName evidence="6">AIG1-type G domain-containing protein</fullName>
    </recommendedName>
</protein>
<organism evidence="7 8">
    <name type="scientific">Mugilogobius chulae</name>
    <name type="common">yellowstripe goby</name>
    <dbReference type="NCBI Taxonomy" id="88201"/>
    <lineage>
        <taxon>Eukaryota</taxon>
        <taxon>Metazoa</taxon>
        <taxon>Chordata</taxon>
        <taxon>Craniata</taxon>
        <taxon>Vertebrata</taxon>
        <taxon>Euteleostomi</taxon>
        <taxon>Actinopterygii</taxon>
        <taxon>Neopterygii</taxon>
        <taxon>Teleostei</taxon>
        <taxon>Neoteleostei</taxon>
        <taxon>Acanthomorphata</taxon>
        <taxon>Gobiaria</taxon>
        <taxon>Gobiiformes</taxon>
        <taxon>Gobioidei</taxon>
        <taxon>Gobiidae</taxon>
        <taxon>Gobionellinae</taxon>
        <taxon>Mugilogobius</taxon>
    </lineage>
</organism>
<dbReference type="AlphaFoldDB" id="A0AAW0PQJ5"/>
<feature type="compositionally biased region" description="Polar residues" evidence="5">
    <location>
        <begin position="488"/>
        <end position="498"/>
    </location>
</feature>
<evidence type="ECO:0000256" key="2">
    <source>
        <dbReference type="ARBA" id="ARBA00022741"/>
    </source>
</evidence>
<evidence type="ECO:0000256" key="4">
    <source>
        <dbReference type="SAM" id="Coils"/>
    </source>
</evidence>
<accession>A0AAW0PQJ5</accession>
<feature type="region of interest" description="Disordered" evidence="5">
    <location>
        <begin position="909"/>
        <end position="934"/>
    </location>
</feature>
<feature type="domain" description="AIG1-type G" evidence="6">
    <location>
        <begin position="650"/>
        <end position="849"/>
    </location>
</feature>
<dbReference type="PANTHER" id="PTHR10903:SF170">
    <property type="entry name" value="GTPASE IMAP FAMILY MEMBER 7"/>
    <property type="match status" value="1"/>
</dbReference>
<comment type="caution">
    <text evidence="7">The sequence shown here is derived from an EMBL/GenBank/DDBJ whole genome shotgun (WGS) entry which is preliminary data.</text>
</comment>
<keyword evidence="2" id="KW-0547">Nucleotide-binding</keyword>
<dbReference type="InterPro" id="IPR006703">
    <property type="entry name" value="G_AIG1"/>
</dbReference>
<keyword evidence="3" id="KW-0342">GTP-binding</keyword>
<dbReference type="CDD" id="cd01852">
    <property type="entry name" value="AIG1"/>
    <property type="match status" value="1"/>
</dbReference>
<evidence type="ECO:0000256" key="5">
    <source>
        <dbReference type="SAM" id="MobiDB-lite"/>
    </source>
</evidence>
<dbReference type="PANTHER" id="PTHR10903">
    <property type="entry name" value="GTPASE, IMAP FAMILY MEMBER-RELATED"/>
    <property type="match status" value="1"/>
</dbReference>
<feature type="compositionally biased region" description="Low complexity" evidence="5">
    <location>
        <begin position="511"/>
        <end position="521"/>
    </location>
</feature>
<feature type="region of interest" description="Disordered" evidence="5">
    <location>
        <begin position="487"/>
        <end position="521"/>
    </location>
</feature>
<keyword evidence="4" id="KW-0175">Coiled coil</keyword>
<dbReference type="InterPro" id="IPR027417">
    <property type="entry name" value="P-loop_NTPase"/>
</dbReference>
<feature type="coiled-coil region" evidence="4">
    <location>
        <begin position="1119"/>
        <end position="1157"/>
    </location>
</feature>
<reference evidence="8" key="1">
    <citation type="submission" date="2024-04" db="EMBL/GenBank/DDBJ databases">
        <title>Salinicola lusitanus LLJ914,a marine bacterium isolated from the Okinawa Trough.</title>
        <authorList>
            <person name="Li J."/>
        </authorList>
    </citation>
    <scope>NUCLEOTIDE SEQUENCE [LARGE SCALE GENOMIC DNA]</scope>
</reference>
<evidence type="ECO:0000313" key="7">
    <source>
        <dbReference type="EMBL" id="KAK7933353.1"/>
    </source>
</evidence>
<keyword evidence="8" id="KW-1185">Reference proteome</keyword>
<evidence type="ECO:0000313" key="8">
    <source>
        <dbReference type="Proteomes" id="UP001460270"/>
    </source>
</evidence>
<name>A0AAW0PQJ5_9GOBI</name>
<proteinExistence type="inferred from homology"/>
<gene>
    <name evidence="7" type="ORF">WMY93_004249</name>
</gene>
<dbReference type="Gene3D" id="3.40.50.300">
    <property type="entry name" value="P-loop containing nucleotide triphosphate hydrolases"/>
    <property type="match status" value="3"/>
</dbReference>
<comment type="similarity">
    <text evidence="1">Belongs to the TRAFAC class TrmE-Era-EngA-EngB-Septin-like GTPase superfamily. AIG1/Toc34/Toc159-like paraseptin GTPase family. IAN subfamily.</text>
</comment>